<reference evidence="13 14" key="1">
    <citation type="submission" date="2019-06" db="EMBL/GenBank/DDBJ databases">
        <title>Wine fermentation using esterase from Monascus purpureus.</title>
        <authorList>
            <person name="Geng C."/>
            <person name="Zhang Y."/>
        </authorList>
    </citation>
    <scope>NUCLEOTIDE SEQUENCE [LARGE SCALE GENOMIC DNA]</scope>
    <source>
        <strain evidence="13">HQ1</strain>
    </source>
</reference>
<evidence type="ECO:0000256" key="4">
    <source>
        <dbReference type="ARBA" id="ARBA00022679"/>
    </source>
</evidence>
<keyword evidence="4 10" id="KW-0808">Transferase</keyword>
<dbReference type="FunFam" id="3.30.420.40:FF:000086">
    <property type="entry name" value="Glycerol kinase"/>
    <property type="match status" value="1"/>
</dbReference>
<feature type="domain" description="Carbohydrate kinase FGGY N-terminal" evidence="11">
    <location>
        <begin position="10"/>
        <end position="261"/>
    </location>
</feature>
<accession>A0A507QM95</accession>
<dbReference type="InterPro" id="IPR018484">
    <property type="entry name" value="FGGY_N"/>
</dbReference>
<dbReference type="GO" id="GO:0046167">
    <property type="term" value="P:glycerol-3-phosphate biosynthetic process"/>
    <property type="evidence" value="ECO:0007669"/>
    <property type="project" value="TreeGrafter"/>
</dbReference>
<dbReference type="FunFam" id="3.30.420.40:FF:000108">
    <property type="entry name" value="Glycerol kinase, glycosomal"/>
    <property type="match status" value="1"/>
</dbReference>
<name>A0A507QM95_MONPU</name>
<evidence type="ECO:0000259" key="11">
    <source>
        <dbReference type="Pfam" id="PF00370"/>
    </source>
</evidence>
<evidence type="ECO:0000256" key="6">
    <source>
        <dbReference type="ARBA" id="ARBA00022777"/>
    </source>
</evidence>
<dbReference type="AlphaFoldDB" id="A0A507QM95"/>
<evidence type="ECO:0000313" key="13">
    <source>
        <dbReference type="EMBL" id="TQB68943.1"/>
    </source>
</evidence>
<dbReference type="EC" id="2.7.1.30" evidence="3"/>
<keyword evidence="8" id="KW-0067">ATP-binding</keyword>
<comment type="caution">
    <text evidence="13">The sequence shown here is derived from an EMBL/GenBank/DDBJ whole genome shotgun (WGS) entry which is preliminary data.</text>
</comment>
<evidence type="ECO:0000256" key="3">
    <source>
        <dbReference type="ARBA" id="ARBA00012099"/>
    </source>
</evidence>
<evidence type="ECO:0000256" key="8">
    <source>
        <dbReference type="ARBA" id="ARBA00022840"/>
    </source>
</evidence>
<dbReference type="Pfam" id="PF00370">
    <property type="entry name" value="FGGY_N"/>
    <property type="match status" value="1"/>
</dbReference>
<evidence type="ECO:0000256" key="10">
    <source>
        <dbReference type="RuleBase" id="RU003733"/>
    </source>
</evidence>
<dbReference type="InterPro" id="IPR018485">
    <property type="entry name" value="FGGY_C"/>
</dbReference>
<dbReference type="STRING" id="5098.A0A507QM95"/>
<comment type="pathway">
    <text evidence="1">Polyol metabolism; glycerol degradation via glycerol kinase pathway; sn-glycerol 3-phosphate from glycerol: step 1/1.</text>
</comment>
<evidence type="ECO:0000256" key="7">
    <source>
        <dbReference type="ARBA" id="ARBA00022798"/>
    </source>
</evidence>
<dbReference type="NCBIfam" id="TIGR01311">
    <property type="entry name" value="glycerol_kin"/>
    <property type="match status" value="1"/>
</dbReference>
<dbReference type="InterPro" id="IPR000577">
    <property type="entry name" value="Carb_kinase_FGGY"/>
</dbReference>
<protein>
    <recommendedName>
        <fullName evidence="3">glycerol kinase</fullName>
        <ecNumber evidence="3">2.7.1.30</ecNumber>
    </recommendedName>
    <alternativeName>
        <fullName evidence="9">ATP:glycerol 3-phosphotransferase</fullName>
    </alternativeName>
</protein>
<dbReference type="Gene3D" id="3.30.420.40">
    <property type="match status" value="2"/>
</dbReference>
<dbReference type="InterPro" id="IPR042018">
    <property type="entry name" value="GK1-3_metazoan-type"/>
</dbReference>
<dbReference type="InterPro" id="IPR005999">
    <property type="entry name" value="Glycerol_kin"/>
</dbReference>
<dbReference type="PANTHER" id="PTHR10196:SF75">
    <property type="entry name" value="GLYCEROL KINASE"/>
    <property type="match status" value="1"/>
</dbReference>
<dbReference type="CDD" id="cd07792">
    <property type="entry name" value="ASKHA_NBD_FGGY_GK1-3-like"/>
    <property type="match status" value="1"/>
</dbReference>
<keyword evidence="14" id="KW-1185">Reference proteome</keyword>
<dbReference type="EMBL" id="VIFY01000181">
    <property type="protein sequence ID" value="TQB68943.1"/>
    <property type="molecule type" value="Genomic_DNA"/>
</dbReference>
<sequence length="593" mass="64789">MRPTELFVGSIVQGTTESKFVVVNRLGESVASHQVPITQYYPRPGWHELDPLELVSSVEHCIDKAIKKYEDKGLVLNNIKGIGIANQRETTVVWDSVTGEPLYNAIAWSDTRSIDIVRELKQKPEAGQLQQISGLPLSTYPSASKLLWLLANVPKVKEAYEQGSLAFGTVDTWLVFRLNGGPKANVFVTDSTNASRTMFMNLKKLEYDDFLLNFFDIKGKVHLPRIAPSSDLNAYGSITSGILAGTPILSCLGDQSASLVGQMGFSPGMAKNSYGMGSFTLYNVGYKPVVSQNGLLGTVAYQFDGKAVYALEGSVAVAGSAIEFLQSNFEFIKHPEDINALAQTVDDNGGVVFVTGFSGLYAPYWVHDAKGTLLGLTLSTKKGHIARAALEAVCFQTKAILEAMELDSGHKLSELAVDGDMAASDLAMQIQADLINIPVHRTKSPEIVALGAAIAAGLAFGLWRNFEEMQGINHAGKSTFEPRLTRGQSAEQFSQWDKAVRMIKTWSEDKTPVHVHIPPEREEGDDESASNANSSRVTEDIIGMNTHEVGLSSDFDDLAEDDEDDLMMEIRKIEIMQKLKKMKKGKAQSPFVI</sequence>
<dbReference type="NCBIfam" id="NF000756">
    <property type="entry name" value="PRK00047.1"/>
    <property type="match status" value="1"/>
</dbReference>
<dbReference type="GO" id="GO:0019563">
    <property type="term" value="P:glycerol catabolic process"/>
    <property type="evidence" value="ECO:0007669"/>
    <property type="project" value="UniProtKB-UniPathway"/>
</dbReference>
<dbReference type="PROSITE" id="PS00445">
    <property type="entry name" value="FGGY_KINASES_2"/>
    <property type="match status" value="1"/>
</dbReference>
<evidence type="ECO:0000256" key="2">
    <source>
        <dbReference type="ARBA" id="ARBA00009156"/>
    </source>
</evidence>
<dbReference type="GO" id="GO:0006641">
    <property type="term" value="P:triglyceride metabolic process"/>
    <property type="evidence" value="ECO:0007669"/>
    <property type="project" value="TreeGrafter"/>
</dbReference>
<dbReference type="GO" id="GO:0004370">
    <property type="term" value="F:glycerol kinase activity"/>
    <property type="evidence" value="ECO:0007669"/>
    <property type="project" value="UniProtKB-EC"/>
</dbReference>
<evidence type="ECO:0000313" key="14">
    <source>
        <dbReference type="Proteomes" id="UP000319663"/>
    </source>
</evidence>
<dbReference type="PIRSF" id="PIRSF000538">
    <property type="entry name" value="GlpK"/>
    <property type="match status" value="1"/>
</dbReference>
<keyword evidence="6 10" id="KW-0418">Kinase</keyword>
<keyword evidence="5" id="KW-0547">Nucleotide-binding</keyword>
<dbReference type="Proteomes" id="UP000319663">
    <property type="component" value="Unassembled WGS sequence"/>
</dbReference>
<evidence type="ECO:0000256" key="1">
    <source>
        <dbReference type="ARBA" id="ARBA00005190"/>
    </source>
</evidence>
<keyword evidence="7" id="KW-0319">Glycerol metabolism</keyword>
<organism evidence="13 14">
    <name type="scientific">Monascus purpureus</name>
    <name type="common">Red mold</name>
    <name type="synonym">Monascus anka</name>
    <dbReference type="NCBI Taxonomy" id="5098"/>
    <lineage>
        <taxon>Eukaryota</taxon>
        <taxon>Fungi</taxon>
        <taxon>Dikarya</taxon>
        <taxon>Ascomycota</taxon>
        <taxon>Pezizomycotina</taxon>
        <taxon>Eurotiomycetes</taxon>
        <taxon>Eurotiomycetidae</taxon>
        <taxon>Eurotiales</taxon>
        <taxon>Aspergillaceae</taxon>
        <taxon>Monascus</taxon>
    </lineage>
</organism>
<dbReference type="OrthoDB" id="5422795at2759"/>
<dbReference type="Pfam" id="PF02782">
    <property type="entry name" value="FGGY_C"/>
    <property type="match status" value="1"/>
</dbReference>
<dbReference type="InterPro" id="IPR043129">
    <property type="entry name" value="ATPase_NBD"/>
</dbReference>
<dbReference type="InterPro" id="IPR018483">
    <property type="entry name" value="Carb_kinase_FGGY_CS"/>
</dbReference>
<evidence type="ECO:0000256" key="5">
    <source>
        <dbReference type="ARBA" id="ARBA00022741"/>
    </source>
</evidence>
<proteinExistence type="inferred from homology"/>
<dbReference type="PANTHER" id="PTHR10196">
    <property type="entry name" value="SUGAR KINASE"/>
    <property type="match status" value="1"/>
</dbReference>
<dbReference type="GO" id="GO:0005524">
    <property type="term" value="F:ATP binding"/>
    <property type="evidence" value="ECO:0007669"/>
    <property type="project" value="UniProtKB-KW"/>
</dbReference>
<dbReference type="GO" id="GO:0005739">
    <property type="term" value="C:mitochondrion"/>
    <property type="evidence" value="ECO:0007669"/>
    <property type="project" value="TreeGrafter"/>
</dbReference>
<dbReference type="SUPFAM" id="SSF53067">
    <property type="entry name" value="Actin-like ATPase domain"/>
    <property type="match status" value="2"/>
</dbReference>
<dbReference type="UniPathway" id="UPA00618">
    <property type="reaction ID" value="UER00672"/>
</dbReference>
<evidence type="ECO:0000259" key="12">
    <source>
        <dbReference type="Pfam" id="PF02782"/>
    </source>
</evidence>
<gene>
    <name evidence="13" type="primary">GUT1_1</name>
    <name evidence="13" type="ORF">MPDQ_002604</name>
</gene>
<evidence type="ECO:0000256" key="9">
    <source>
        <dbReference type="ARBA" id="ARBA00043149"/>
    </source>
</evidence>
<feature type="domain" description="Carbohydrate kinase FGGY C-terminal" evidence="12">
    <location>
        <begin position="271"/>
        <end position="459"/>
    </location>
</feature>
<comment type="similarity">
    <text evidence="2 10">Belongs to the FGGY kinase family.</text>
</comment>